<dbReference type="RefSeq" id="WP_159261659.1">
    <property type="nucleotide sequence ID" value="NZ_CP041348.1"/>
</dbReference>
<organism evidence="1 2">
    <name type="scientific">Komagataeibacter xylinus</name>
    <name type="common">Gluconacetobacter xylinus</name>
    <dbReference type="NCBI Taxonomy" id="28448"/>
    <lineage>
        <taxon>Bacteria</taxon>
        <taxon>Pseudomonadati</taxon>
        <taxon>Pseudomonadota</taxon>
        <taxon>Alphaproteobacteria</taxon>
        <taxon>Acetobacterales</taxon>
        <taxon>Acetobacteraceae</taxon>
        <taxon>Komagataeibacter</taxon>
    </lineage>
</organism>
<sequence>MKYLISVLLVAVCLWGCTHDRPVQTTIPAAMAGLETTLGQAGIVSVSHPADWTQPQATRFAAAIRAAQCRQHVADPVIGAIVGDVTLQLSGSFTHGGQFTVGALTASPTFGIAADASRTTSQQVSLPVSYAPLSSMPEVEMARQATYETTLLGQNDAIRHTEAMRLLTGRDALRQVTDGLIQSWHADDCGPAQQPLRPFATLRR</sequence>
<dbReference type="EMBL" id="CP041348">
    <property type="protein sequence ID" value="QHC35190.1"/>
    <property type="molecule type" value="Genomic_DNA"/>
</dbReference>
<dbReference type="Proteomes" id="UP000464674">
    <property type="component" value="Chromosome"/>
</dbReference>
<dbReference type="AlphaFoldDB" id="A0A857FPR5"/>
<evidence type="ECO:0000313" key="2">
    <source>
        <dbReference type="Proteomes" id="UP000464674"/>
    </source>
</evidence>
<proteinExistence type="predicted"/>
<evidence type="ECO:0000313" key="1">
    <source>
        <dbReference type="EMBL" id="QHC35190.1"/>
    </source>
</evidence>
<dbReference type="OrthoDB" id="7262336at2"/>
<accession>A0A857FPR5</accession>
<gene>
    <name evidence="1" type="ORF">FMA36_06440</name>
</gene>
<protein>
    <submittedName>
        <fullName evidence="1">Uncharacterized protein</fullName>
    </submittedName>
</protein>
<reference evidence="1 2" key="1">
    <citation type="journal article" date="2020" name="Carbohydr. Polym.">
        <title>Characterization and optimization of production of bacterial cellulose from strain CGMCC 17276 based on whole-genome analysis.</title>
        <authorList>
            <person name="Lu T."/>
            <person name="Gao H."/>
            <person name="Liao B."/>
            <person name="Wu J."/>
            <person name="Zhang W."/>
            <person name="Huang J."/>
            <person name="Liu M."/>
            <person name="Huang J."/>
            <person name="Chang Z."/>
            <person name="Jin M."/>
            <person name="Yi Z."/>
            <person name="Jiang D."/>
        </authorList>
    </citation>
    <scope>NUCLEOTIDE SEQUENCE [LARGE SCALE GENOMIC DNA]</scope>
    <source>
        <strain evidence="1 2">CGMCC 17276</strain>
    </source>
</reference>
<name>A0A857FPR5_KOMXY</name>